<dbReference type="Proteomes" id="UP000183639">
    <property type="component" value="Unassembled WGS sequence"/>
</dbReference>
<dbReference type="InterPro" id="IPR052336">
    <property type="entry name" value="MlaD_Phospholipid_Transporter"/>
</dbReference>
<sequence>MTTEAKVGAFTLVGLALLAGVIVMLSGFKFGGDKDYTLYAGFRQVIGVEPQSTVRLSGVPVGEVKEVRNDGRGVTVTMRIHGDAQIPKGSQVTVGSAGVMGEKFINIVPADTYKGWVEDGDYLIGQDEEGMDTMFANLNKLTEQAQTLIADMHGILGNADFQQSIIMMAVNMRDTTAHVNGLVAALESMAQSNQGNINQMLGNMNAMTASLNRTAQVVEAMMTNLSTVGADPQTAENLRLTLSNIAEASDKIRVIAEGLAKVAGDEKTIEDTKAIIHNTRELTEKAGKMKRRLESIKVSPEMDVLYSGGQGKWSTNLNVNVGAPEGAFLNFGMDNIGKDGRGNFQLGTRAGSFGARGGVIYGKAGLGVDAYAGDKFKFSADVYDASDPSVRLRAQYRLGNSDTWLLGQMNDVNDSEHRATFVGIRQSF</sequence>
<accession>A0A1I3DL86</accession>
<keyword evidence="1" id="KW-0472">Membrane</keyword>
<evidence type="ECO:0000256" key="1">
    <source>
        <dbReference type="SAM" id="Phobius"/>
    </source>
</evidence>
<dbReference type="PANTHER" id="PTHR33371:SF4">
    <property type="entry name" value="INTERMEMBRANE PHOSPHOLIPID TRANSPORT SYSTEM BINDING PROTEIN MLAD"/>
    <property type="match status" value="1"/>
</dbReference>
<dbReference type="EMBL" id="FOQK01000007">
    <property type="protein sequence ID" value="SFH87485.1"/>
    <property type="molecule type" value="Genomic_DNA"/>
</dbReference>
<keyword evidence="1" id="KW-1133">Transmembrane helix</keyword>
<evidence type="ECO:0000313" key="3">
    <source>
        <dbReference type="EMBL" id="SFH87485.1"/>
    </source>
</evidence>
<keyword evidence="1" id="KW-0812">Transmembrane</keyword>
<evidence type="ECO:0000259" key="2">
    <source>
        <dbReference type="Pfam" id="PF02470"/>
    </source>
</evidence>
<dbReference type="OrthoDB" id="9764664at2"/>
<reference evidence="3 4" key="1">
    <citation type="submission" date="2016-10" db="EMBL/GenBank/DDBJ databases">
        <authorList>
            <person name="de Groot N.N."/>
        </authorList>
    </citation>
    <scope>NUCLEOTIDE SEQUENCE [LARGE SCALE GENOMIC DNA]</scope>
    <source>
        <strain evidence="3 4">Z108</strain>
    </source>
</reference>
<protein>
    <submittedName>
        <fullName evidence="3">Phospholipid/cholesterol/gamma-HCH transport system substrate-binding protein</fullName>
    </submittedName>
</protein>
<gene>
    <name evidence="3" type="ORF">SAMN04487861_1077</name>
</gene>
<feature type="domain" description="Mce/MlaD" evidence="2">
    <location>
        <begin position="35"/>
        <end position="109"/>
    </location>
</feature>
<organism evidence="3 4">
    <name type="scientific">Selenomonas ruminantium</name>
    <dbReference type="NCBI Taxonomy" id="971"/>
    <lineage>
        <taxon>Bacteria</taxon>
        <taxon>Bacillati</taxon>
        <taxon>Bacillota</taxon>
        <taxon>Negativicutes</taxon>
        <taxon>Selenomonadales</taxon>
        <taxon>Selenomonadaceae</taxon>
        <taxon>Selenomonas</taxon>
    </lineage>
</organism>
<dbReference type="AlphaFoldDB" id="A0A1I3DL86"/>
<dbReference type="PANTHER" id="PTHR33371">
    <property type="entry name" value="INTERMEMBRANE PHOSPHOLIPID TRANSPORT SYSTEM BINDING PROTEIN MLAD-RELATED"/>
    <property type="match status" value="1"/>
</dbReference>
<dbReference type="Pfam" id="PF02470">
    <property type="entry name" value="MlaD"/>
    <property type="match status" value="1"/>
</dbReference>
<proteinExistence type="predicted"/>
<name>A0A1I3DL86_SELRU</name>
<feature type="transmembrane region" description="Helical" evidence="1">
    <location>
        <begin position="7"/>
        <end position="28"/>
    </location>
</feature>
<dbReference type="InterPro" id="IPR003399">
    <property type="entry name" value="Mce/MlaD"/>
</dbReference>
<evidence type="ECO:0000313" key="4">
    <source>
        <dbReference type="Proteomes" id="UP000183639"/>
    </source>
</evidence>